<reference evidence="4" key="1">
    <citation type="journal article" date="2019" name="Int. J. Syst. Evol. Microbiol.">
        <title>The Global Catalogue of Microorganisms (GCM) 10K type strain sequencing project: providing services to taxonomists for standard genome sequencing and annotation.</title>
        <authorList>
            <consortium name="The Broad Institute Genomics Platform"/>
            <consortium name="The Broad Institute Genome Sequencing Center for Infectious Disease"/>
            <person name="Wu L."/>
            <person name="Ma J."/>
        </authorList>
    </citation>
    <scope>NUCLEOTIDE SEQUENCE [LARGE SCALE GENOMIC DNA]</scope>
    <source>
        <strain evidence="4">CGMCC 1.15928</strain>
    </source>
</reference>
<dbReference type="PROSITE" id="PS50005">
    <property type="entry name" value="TPR"/>
    <property type="match status" value="1"/>
</dbReference>
<evidence type="ECO:0000313" key="4">
    <source>
        <dbReference type="Proteomes" id="UP000628854"/>
    </source>
</evidence>
<name>A0ABQ1JC94_9PROT</name>
<comment type="caution">
    <text evidence="3">The sequence shown here is derived from an EMBL/GenBank/DDBJ whole genome shotgun (WGS) entry which is preliminary data.</text>
</comment>
<sequence>MATDSSVPDGERLIGWKRIARHVGCSERTARRWEAEEGLPVHRQIHEARSTVYALPAELDAWIRSRAPEADPDAERTGPKRSPGRIAPTVWPWVAGVVIVILLALNIGGYLDLRRDTAGPAAPGAAPLSDNANALDLYERGLALWKQRGKDQNRRAVLLLTQAVEQDEDFAEAWAALASAWATYPTYDETLDLEASLDKALLAADRALRLNPELAEPRTLMGEIAERRGDWRRARQIYEAAMQAEPDNPTILIWAAGHFREAGYLSESLRLAEATLELESNSPPALNEIAMTTTFYGDREEGVRQLDYLWHELGLHYPNLWFARWTTFLWEEDFAAMRAWLAECPLGEGCRHYVEATDVYESGDPDRYDAFKTYIADQYAAGMPAFLAFMLLVQGDADDTLLSIAEQESRKGRFVTAVVMYDPRHRSVRSGPRFTEITKELGLYEYWIDAGPPDFCAEEPDAHVCQALAAG</sequence>
<feature type="transmembrane region" description="Helical" evidence="2">
    <location>
        <begin position="90"/>
        <end position="111"/>
    </location>
</feature>
<evidence type="ECO:0000256" key="2">
    <source>
        <dbReference type="SAM" id="Phobius"/>
    </source>
</evidence>
<keyword evidence="4" id="KW-1185">Reference proteome</keyword>
<dbReference type="RefSeq" id="WP_084391608.1">
    <property type="nucleotide sequence ID" value="NZ_BMKF01000001.1"/>
</dbReference>
<evidence type="ECO:0008006" key="5">
    <source>
        <dbReference type="Google" id="ProtNLM"/>
    </source>
</evidence>
<dbReference type="InterPro" id="IPR011990">
    <property type="entry name" value="TPR-like_helical_dom_sf"/>
</dbReference>
<keyword evidence="1" id="KW-0802">TPR repeat</keyword>
<keyword evidence="2" id="KW-0812">Transmembrane</keyword>
<dbReference type="InterPro" id="IPR019734">
    <property type="entry name" value="TPR_rpt"/>
</dbReference>
<proteinExistence type="predicted"/>
<feature type="repeat" description="TPR" evidence="1">
    <location>
        <begin position="215"/>
        <end position="248"/>
    </location>
</feature>
<evidence type="ECO:0000313" key="3">
    <source>
        <dbReference type="EMBL" id="GGB63075.1"/>
    </source>
</evidence>
<organism evidence="3 4">
    <name type="scientific">Henriciella pelagia</name>
    <dbReference type="NCBI Taxonomy" id="1977912"/>
    <lineage>
        <taxon>Bacteria</taxon>
        <taxon>Pseudomonadati</taxon>
        <taxon>Pseudomonadota</taxon>
        <taxon>Alphaproteobacteria</taxon>
        <taxon>Hyphomonadales</taxon>
        <taxon>Hyphomonadaceae</taxon>
        <taxon>Henriciella</taxon>
    </lineage>
</organism>
<accession>A0ABQ1JC94</accession>
<protein>
    <recommendedName>
        <fullName evidence="5">Tetratricopeptide repeat protein</fullName>
    </recommendedName>
</protein>
<keyword evidence="2" id="KW-0472">Membrane</keyword>
<gene>
    <name evidence="3" type="ORF">GCM10011503_09710</name>
</gene>
<dbReference type="Proteomes" id="UP000628854">
    <property type="component" value="Unassembled WGS sequence"/>
</dbReference>
<dbReference type="Gene3D" id="1.25.40.10">
    <property type="entry name" value="Tetratricopeptide repeat domain"/>
    <property type="match status" value="1"/>
</dbReference>
<keyword evidence="2" id="KW-1133">Transmembrane helix</keyword>
<evidence type="ECO:0000256" key="1">
    <source>
        <dbReference type="PROSITE-ProRule" id="PRU00339"/>
    </source>
</evidence>
<dbReference type="EMBL" id="BMKF01000001">
    <property type="protein sequence ID" value="GGB63075.1"/>
    <property type="molecule type" value="Genomic_DNA"/>
</dbReference>
<dbReference type="SUPFAM" id="SSF48452">
    <property type="entry name" value="TPR-like"/>
    <property type="match status" value="1"/>
</dbReference>